<dbReference type="EMBL" id="JAHUTJ010041297">
    <property type="protein sequence ID" value="MED6279970.1"/>
    <property type="molecule type" value="Genomic_DNA"/>
</dbReference>
<comment type="caution">
    <text evidence="2">The sequence shown here is derived from an EMBL/GenBank/DDBJ whole genome shotgun (WGS) entry which is preliminary data.</text>
</comment>
<evidence type="ECO:0000313" key="2">
    <source>
        <dbReference type="EMBL" id="MED6279970.1"/>
    </source>
</evidence>
<name>A0ABU7DZS5_9TELE</name>
<dbReference type="Proteomes" id="UP001352852">
    <property type="component" value="Unassembled WGS sequence"/>
</dbReference>
<proteinExistence type="predicted"/>
<feature type="region of interest" description="Disordered" evidence="1">
    <location>
        <begin position="1"/>
        <end position="50"/>
    </location>
</feature>
<reference evidence="2 3" key="1">
    <citation type="submission" date="2021-06" db="EMBL/GenBank/DDBJ databases">
        <authorList>
            <person name="Palmer J.M."/>
        </authorList>
    </citation>
    <scope>NUCLEOTIDE SEQUENCE [LARGE SCALE GENOMIC DNA]</scope>
    <source>
        <strain evidence="2 3">CL_MEX2019</strain>
        <tissue evidence="2">Muscle</tissue>
    </source>
</reference>
<accession>A0ABU7DZS5</accession>
<gene>
    <name evidence="2" type="ORF">CHARACLAT_006108</name>
</gene>
<keyword evidence="3" id="KW-1185">Reference proteome</keyword>
<sequence>MADGGLTRAAFQSSPDRGVVELGRGSLSDPMVELKGSGQPEKGEKNGVGGRRLSFPLSSIHLLSIPAYL</sequence>
<evidence type="ECO:0000313" key="3">
    <source>
        <dbReference type="Proteomes" id="UP001352852"/>
    </source>
</evidence>
<evidence type="ECO:0000256" key="1">
    <source>
        <dbReference type="SAM" id="MobiDB-lite"/>
    </source>
</evidence>
<organism evidence="2 3">
    <name type="scientific">Characodon lateralis</name>
    <dbReference type="NCBI Taxonomy" id="208331"/>
    <lineage>
        <taxon>Eukaryota</taxon>
        <taxon>Metazoa</taxon>
        <taxon>Chordata</taxon>
        <taxon>Craniata</taxon>
        <taxon>Vertebrata</taxon>
        <taxon>Euteleostomi</taxon>
        <taxon>Actinopterygii</taxon>
        <taxon>Neopterygii</taxon>
        <taxon>Teleostei</taxon>
        <taxon>Neoteleostei</taxon>
        <taxon>Acanthomorphata</taxon>
        <taxon>Ovalentaria</taxon>
        <taxon>Atherinomorphae</taxon>
        <taxon>Cyprinodontiformes</taxon>
        <taxon>Goodeidae</taxon>
        <taxon>Characodon</taxon>
    </lineage>
</organism>
<protein>
    <submittedName>
        <fullName evidence="2">Uncharacterized protein</fullName>
    </submittedName>
</protein>